<sequence length="81" mass="9307">MAMAFTCLAYPIDLFSYLCSPVEENEQCSRTAGHEFPATRFYHILSFPFHRDTAHVCFMCCFGGDGGMFRCAFEECNSYYL</sequence>
<keyword evidence="2" id="KW-1185">Reference proteome</keyword>
<dbReference type="EMBL" id="VFJC01000006">
    <property type="protein sequence ID" value="KAB5576983.1"/>
    <property type="molecule type" value="Genomic_DNA"/>
</dbReference>
<dbReference type="AlphaFoldDB" id="A0A5N5PDA8"/>
<proteinExistence type="predicted"/>
<reference evidence="1 2" key="1">
    <citation type="submission" date="2019-06" db="EMBL/GenBank/DDBJ databases">
        <title>A chromosome-scale genome assembly of the striped catfish, Pangasianodon hypophthalmus.</title>
        <authorList>
            <person name="Wen M."/>
            <person name="Zahm M."/>
            <person name="Roques C."/>
            <person name="Cabau C."/>
            <person name="Klopp C."/>
            <person name="Donnadieu C."/>
            <person name="Jouanno E."/>
            <person name="Avarre J.-C."/>
            <person name="Campet M."/>
            <person name="Ha T.T.T."/>
            <person name="Dugue R."/>
            <person name="Lampietro C."/>
            <person name="Louis A."/>
            <person name="Herpin A."/>
            <person name="Echchiki A."/>
            <person name="Berthelot C."/>
            <person name="Parey E."/>
            <person name="Roest-Crollius H."/>
            <person name="Braasch I."/>
            <person name="Postlethwait J."/>
            <person name="Bobe J."/>
            <person name="Montfort J."/>
            <person name="Bouchez O."/>
            <person name="Begum T."/>
            <person name="Schartl M."/>
            <person name="Guiguen Y."/>
        </authorList>
    </citation>
    <scope>NUCLEOTIDE SEQUENCE [LARGE SCALE GENOMIC DNA]</scope>
    <source>
        <strain evidence="1 2">Indonesia</strain>
        <tissue evidence="1">Blood</tissue>
    </source>
</reference>
<evidence type="ECO:0000313" key="1">
    <source>
        <dbReference type="EMBL" id="KAB5576983.1"/>
    </source>
</evidence>
<accession>A0A5N5PDA8</accession>
<evidence type="ECO:0000313" key="2">
    <source>
        <dbReference type="Proteomes" id="UP000327468"/>
    </source>
</evidence>
<gene>
    <name evidence="1" type="ORF">PHYPO_G00204770</name>
</gene>
<protein>
    <submittedName>
        <fullName evidence="1">Uncharacterized protein</fullName>
    </submittedName>
</protein>
<comment type="caution">
    <text evidence="1">The sequence shown here is derived from an EMBL/GenBank/DDBJ whole genome shotgun (WGS) entry which is preliminary data.</text>
</comment>
<organism evidence="1 2">
    <name type="scientific">Pangasianodon hypophthalmus</name>
    <name type="common">Striped catfish</name>
    <name type="synonym">Helicophagus hypophthalmus</name>
    <dbReference type="NCBI Taxonomy" id="310915"/>
    <lineage>
        <taxon>Eukaryota</taxon>
        <taxon>Metazoa</taxon>
        <taxon>Chordata</taxon>
        <taxon>Craniata</taxon>
        <taxon>Vertebrata</taxon>
        <taxon>Euteleostomi</taxon>
        <taxon>Actinopterygii</taxon>
        <taxon>Neopterygii</taxon>
        <taxon>Teleostei</taxon>
        <taxon>Ostariophysi</taxon>
        <taxon>Siluriformes</taxon>
        <taxon>Pangasiidae</taxon>
        <taxon>Pangasianodon</taxon>
    </lineage>
</organism>
<dbReference type="Proteomes" id="UP000327468">
    <property type="component" value="Chromosome 5"/>
</dbReference>
<name>A0A5N5PDA8_PANHP</name>